<comment type="caution">
    <text evidence="2">The sequence shown here is derived from an EMBL/GenBank/DDBJ whole genome shotgun (WGS) entry which is preliminary data.</text>
</comment>
<dbReference type="RefSeq" id="WP_413780663.1">
    <property type="nucleotide sequence ID" value="NZ_JAUOZS010000001.1"/>
</dbReference>
<dbReference type="EMBL" id="JAUOZS010000001">
    <property type="protein sequence ID" value="MDT8902177.1"/>
    <property type="molecule type" value="Genomic_DNA"/>
</dbReference>
<gene>
    <name evidence="2" type="ORF">Q4T40_13050</name>
</gene>
<protein>
    <submittedName>
        <fullName evidence="2">Uncharacterized protein</fullName>
    </submittedName>
</protein>
<proteinExistence type="predicted"/>
<evidence type="ECO:0000313" key="3">
    <source>
        <dbReference type="Proteomes" id="UP001254848"/>
    </source>
</evidence>
<accession>A0ABU3P0S0</accession>
<evidence type="ECO:0000256" key="1">
    <source>
        <dbReference type="SAM" id="Phobius"/>
    </source>
</evidence>
<keyword evidence="1" id="KW-1133">Transmembrane helix</keyword>
<feature type="transmembrane region" description="Helical" evidence="1">
    <location>
        <begin position="7"/>
        <end position="30"/>
    </location>
</feature>
<organism evidence="2 3">
    <name type="scientific">Anaeroselena agilis</name>
    <dbReference type="NCBI Taxonomy" id="3063788"/>
    <lineage>
        <taxon>Bacteria</taxon>
        <taxon>Bacillati</taxon>
        <taxon>Bacillota</taxon>
        <taxon>Negativicutes</taxon>
        <taxon>Acetonemataceae</taxon>
        <taxon>Anaeroselena</taxon>
    </lineage>
</organism>
<sequence>MLSEMQLLVVLLIVILAALVIAAVVIFLAAKQVAFPVITRAAYEVDKFADEMEDPAKKMMLIAQLVQVLGWRRIFLPNAIIGWIIGLVVLVIRKVQEETGCPDLHQKGGGAGVQQDSIR</sequence>
<evidence type="ECO:0000313" key="2">
    <source>
        <dbReference type="EMBL" id="MDT8902177.1"/>
    </source>
</evidence>
<keyword evidence="1" id="KW-0812">Transmembrane</keyword>
<reference evidence="2 3" key="1">
    <citation type="submission" date="2023-07" db="EMBL/GenBank/DDBJ databases">
        <title>The novel representative of Negativicutes class, Anaeroselena agilis gen. nov. sp. nov.</title>
        <authorList>
            <person name="Prokofeva M.I."/>
            <person name="Elcheninov A.G."/>
            <person name="Klyukina A."/>
            <person name="Kublanov I.V."/>
            <person name="Frolov E.N."/>
            <person name="Podosokorskaya O.A."/>
        </authorList>
    </citation>
    <scope>NUCLEOTIDE SEQUENCE [LARGE SCALE GENOMIC DNA]</scope>
    <source>
        <strain evidence="2 3">4137-cl</strain>
    </source>
</reference>
<keyword evidence="1" id="KW-0472">Membrane</keyword>
<feature type="transmembrane region" description="Helical" evidence="1">
    <location>
        <begin position="74"/>
        <end position="92"/>
    </location>
</feature>
<keyword evidence="3" id="KW-1185">Reference proteome</keyword>
<name>A0ABU3P0S0_9FIRM</name>
<dbReference type="Proteomes" id="UP001254848">
    <property type="component" value="Unassembled WGS sequence"/>
</dbReference>